<keyword evidence="2" id="KW-1185">Reference proteome</keyword>
<evidence type="ECO:0000313" key="2">
    <source>
        <dbReference type="Proteomes" id="UP001497480"/>
    </source>
</evidence>
<name>A0AAV1W269_LUPLU</name>
<proteinExistence type="predicted"/>
<dbReference type="AlphaFoldDB" id="A0AAV1W269"/>
<protein>
    <submittedName>
        <fullName evidence="1">Uncharacterized protein</fullName>
    </submittedName>
</protein>
<dbReference type="EMBL" id="CAXHTB010000003">
    <property type="protein sequence ID" value="CAL0303336.1"/>
    <property type="molecule type" value="Genomic_DNA"/>
</dbReference>
<evidence type="ECO:0000313" key="1">
    <source>
        <dbReference type="EMBL" id="CAL0303336.1"/>
    </source>
</evidence>
<organism evidence="1 2">
    <name type="scientific">Lupinus luteus</name>
    <name type="common">European yellow lupine</name>
    <dbReference type="NCBI Taxonomy" id="3873"/>
    <lineage>
        <taxon>Eukaryota</taxon>
        <taxon>Viridiplantae</taxon>
        <taxon>Streptophyta</taxon>
        <taxon>Embryophyta</taxon>
        <taxon>Tracheophyta</taxon>
        <taxon>Spermatophyta</taxon>
        <taxon>Magnoliopsida</taxon>
        <taxon>eudicotyledons</taxon>
        <taxon>Gunneridae</taxon>
        <taxon>Pentapetalae</taxon>
        <taxon>rosids</taxon>
        <taxon>fabids</taxon>
        <taxon>Fabales</taxon>
        <taxon>Fabaceae</taxon>
        <taxon>Papilionoideae</taxon>
        <taxon>50 kb inversion clade</taxon>
        <taxon>genistoids sensu lato</taxon>
        <taxon>core genistoids</taxon>
        <taxon>Genisteae</taxon>
        <taxon>Lupinus</taxon>
    </lineage>
</organism>
<dbReference type="Proteomes" id="UP001497480">
    <property type="component" value="Unassembled WGS sequence"/>
</dbReference>
<sequence length="53" mass="6301">MFAKQISWVSKETHFLDHTNIHLSTSSIKFDHRFPDSGNTKVLKYECYNDNIR</sequence>
<reference evidence="1 2" key="1">
    <citation type="submission" date="2024-03" db="EMBL/GenBank/DDBJ databases">
        <authorList>
            <person name="Martinez-Hernandez J."/>
        </authorList>
    </citation>
    <scope>NUCLEOTIDE SEQUENCE [LARGE SCALE GENOMIC DNA]</scope>
</reference>
<comment type="caution">
    <text evidence="1">The sequence shown here is derived from an EMBL/GenBank/DDBJ whole genome shotgun (WGS) entry which is preliminary data.</text>
</comment>
<gene>
    <name evidence="1" type="ORF">LLUT_LOCUS4396</name>
</gene>
<accession>A0AAV1W269</accession>